<keyword evidence="8" id="KW-0456">Lyase</keyword>
<dbReference type="GO" id="GO:0009507">
    <property type="term" value="C:chloroplast"/>
    <property type="evidence" value="ECO:0007669"/>
    <property type="project" value="TreeGrafter"/>
</dbReference>
<dbReference type="GO" id="GO:0048046">
    <property type="term" value="C:apoplast"/>
    <property type="evidence" value="ECO:0007669"/>
    <property type="project" value="TreeGrafter"/>
</dbReference>
<dbReference type="Proteomes" id="UP000239757">
    <property type="component" value="Unassembled WGS sequence"/>
</dbReference>
<name>A0A2P5YTG6_GOSBA</name>
<evidence type="ECO:0000313" key="11">
    <source>
        <dbReference type="Proteomes" id="UP000239757"/>
    </source>
</evidence>
<protein>
    <recommendedName>
        <fullName evidence="5">phosphoenolpyruvate carboxylase</fullName>
        <ecNumber evidence="5">4.1.1.31</ecNumber>
    </recommendedName>
</protein>
<keyword evidence="9" id="KW-0120">Carbon dioxide fixation</keyword>
<accession>A0A2P5YTG6</accession>
<keyword evidence="6" id="KW-0963">Cytoplasm</keyword>
<dbReference type="OrthoDB" id="1365747at2759"/>
<dbReference type="GO" id="GO:0008964">
    <property type="term" value="F:phosphoenolpyruvate carboxylase activity"/>
    <property type="evidence" value="ECO:0007669"/>
    <property type="project" value="UniProtKB-EC"/>
</dbReference>
<dbReference type="SUPFAM" id="SSF51621">
    <property type="entry name" value="Phosphoenolpyruvate/pyruvate domain"/>
    <property type="match status" value="1"/>
</dbReference>
<reference evidence="10 11" key="1">
    <citation type="submission" date="2015-01" db="EMBL/GenBank/DDBJ databases">
        <title>Genome of allotetraploid Gossypium barbadense reveals genomic plasticity and fiber elongation in cotton evolution.</title>
        <authorList>
            <person name="Chen X."/>
            <person name="Liu X."/>
            <person name="Zhao B."/>
            <person name="Zheng H."/>
            <person name="Hu Y."/>
            <person name="Lu G."/>
            <person name="Yang C."/>
            <person name="Chen J."/>
            <person name="Shan C."/>
            <person name="Zhang L."/>
            <person name="Zhou Y."/>
            <person name="Wang L."/>
            <person name="Guo W."/>
            <person name="Bai Y."/>
            <person name="Ruan J."/>
            <person name="Shangguan X."/>
            <person name="Mao Y."/>
            <person name="Jiang J."/>
            <person name="Zhu Y."/>
            <person name="Lei J."/>
            <person name="Kang H."/>
            <person name="Chen S."/>
            <person name="He X."/>
            <person name="Wang R."/>
            <person name="Wang Y."/>
            <person name="Chen J."/>
            <person name="Wang L."/>
            <person name="Yu S."/>
            <person name="Wang B."/>
            <person name="Wei J."/>
            <person name="Song S."/>
            <person name="Lu X."/>
            <person name="Gao Z."/>
            <person name="Gu W."/>
            <person name="Deng X."/>
            <person name="Ma D."/>
            <person name="Wang S."/>
            <person name="Liang W."/>
            <person name="Fang L."/>
            <person name="Cai C."/>
            <person name="Zhu X."/>
            <person name="Zhou B."/>
            <person name="Zhang Y."/>
            <person name="Chen Z."/>
            <person name="Xu S."/>
            <person name="Zhu R."/>
            <person name="Wang S."/>
            <person name="Zhang T."/>
            <person name="Zhao G."/>
        </authorList>
    </citation>
    <scope>NUCLEOTIDE SEQUENCE [LARGE SCALE GENOMIC DNA]</scope>
    <source>
        <strain evidence="11">cv. Xinhai21</strain>
        <tissue evidence="10">Leaf</tissue>
    </source>
</reference>
<dbReference type="EMBL" id="KZ662802">
    <property type="protein sequence ID" value="PPS18897.1"/>
    <property type="molecule type" value="Genomic_DNA"/>
</dbReference>
<evidence type="ECO:0000256" key="3">
    <source>
        <dbReference type="ARBA" id="ARBA00008346"/>
    </source>
</evidence>
<dbReference type="EC" id="4.1.1.31" evidence="5"/>
<dbReference type="Pfam" id="PF00311">
    <property type="entry name" value="PEPcase"/>
    <property type="match status" value="3"/>
</dbReference>
<comment type="subcellular location">
    <subcellularLocation>
        <location evidence="2">Cytoplasm</location>
    </subcellularLocation>
</comment>
<keyword evidence="7" id="KW-0460">Magnesium</keyword>
<dbReference type="GO" id="GO:0006099">
    <property type="term" value="P:tricarboxylic acid cycle"/>
    <property type="evidence" value="ECO:0007669"/>
    <property type="project" value="InterPro"/>
</dbReference>
<dbReference type="Gene3D" id="1.20.1440.90">
    <property type="entry name" value="Phosphoenolpyruvate/pyruvate domain"/>
    <property type="match status" value="1"/>
</dbReference>
<comment type="subunit">
    <text evidence="4">Homotetramer.</text>
</comment>
<sequence length="344" mass="39711">MKRIISTGSIFLIHHAGNPRVTLEVTRDVCLLARMMAANLYYSQIEDLMFELSMWRCSDELRARDDELHRSLRRDAKHYIEFWKQIPPSGPYRAILGDVRDRLYQTRERSLQLLSHCMSEIPEEANFTNIEQEWLLSELSGKRPLFGSELPKIEEIADVLDTFNVQADLSADNFGVYIISMAITPSDVLVVELLQRECHVKQPLRVVPLFEKLTDLEAAPTALARFFSVDWYRNQINGKQEVMIGYSDLGKDVGRLSAAWQLCKAQEEVIKVAKQFGMKLTMFHGRVQGEVIEQSFGEEHLCFRTLQHFIAATIEHGMHPPVSPKPEWHALMDEMAIVATDYWW</sequence>
<evidence type="ECO:0000256" key="8">
    <source>
        <dbReference type="ARBA" id="ARBA00023239"/>
    </source>
</evidence>
<dbReference type="PANTHER" id="PTHR30523">
    <property type="entry name" value="PHOSPHOENOLPYRUVATE CARBOXYLASE"/>
    <property type="match status" value="1"/>
</dbReference>
<organism evidence="10 11">
    <name type="scientific">Gossypium barbadense</name>
    <name type="common">Sea Island cotton</name>
    <name type="synonym">Hibiscus barbadensis</name>
    <dbReference type="NCBI Taxonomy" id="3634"/>
    <lineage>
        <taxon>Eukaryota</taxon>
        <taxon>Viridiplantae</taxon>
        <taxon>Streptophyta</taxon>
        <taxon>Embryophyta</taxon>
        <taxon>Tracheophyta</taxon>
        <taxon>Spermatophyta</taxon>
        <taxon>Magnoliopsida</taxon>
        <taxon>eudicotyledons</taxon>
        <taxon>Gunneridae</taxon>
        <taxon>Pentapetalae</taxon>
        <taxon>rosids</taxon>
        <taxon>malvids</taxon>
        <taxon>Malvales</taxon>
        <taxon>Malvaceae</taxon>
        <taxon>Malvoideae</taxon>
        <taxon>Gossypium</taxon>
    </lineage>
</organism>
<evidence type="ECO:0000313" key="10">
    <source>
        <dbReference type="EMBL" id="PPS18897.1"/>
    </source>
</evidence>
<proteinExistence type="inferred from homology"/>
<dbReference type="InterPro" id="IPR021135">
    <property type="entry name" value="PEP_COase"/>
</dbReference>
<evidence type="ECO:0000256" key="5">
    <source>
        <dbReference type="ARBA" id="ARBA00012305"/>
    </source>
</evidence>
<dbReference type="GO" id="GO:0048366">
    <property type="term" value="P:leaf development"/>
    <property type="evidence" value="ECO:0007669"/>
    <property type="project" value="TreeGrafter"/>
</dbReference>
<evidence type="ECO:0000256" key="7">
    <source>
        <dbReference type="ARBA" id="ARBA00022842"/>
    </source>
</evidence>
<gene>
    <name evidence="10" type="ORF">GOBAR_AA01672</name>
</gene>
<dbReference type="FunFam" id="1.20.1440.90:FF:000001">
    <property type="entry name" value="Phosphoenolpyruvate carboxylase 1"/>
    <property type="match status" value="1"/>
</dbReference>
<evidence type="ECO:0000256" key="9">
    <source>
        <dbReference type="ARBA" id="ARBA00023300"/>
    </source>
</evidence>
<evidence type="ECO:0000256" key="6">
    <source>
        <dbReference type="ARBA" id="ARBA00022490"/>
    </source>
</evidence>
<evidence type="ECO:0000256" key="1">
    <source>
        <dbReference type="ARBA" id="ARBA00001946"/>
    </source>
</evidence>
<dbReference type="InterPro" id="IPR015813">
    <property type="entry name" value="Pyrv/PenolPyrv_kinase-like_dom"/>
</dbReference>
<dbReference type="AlphaFoldDB" id="A0A2P5YTG6"/>
<dbReference type="GO" id="GO:0015977">
    <property type="term" value="P:carbon fixation"/>
    <property type="evidence" value="ECO:0007669"/>
    <property type="project" value="UniProtKB-KW"/>
</dbReference>
<evidence type="ECO:0000256" key="4">
    <source>
        <dbReference type="ARBA" id="ARBA00011881"/>
    </source>
</evidence>
<dbReference type="GO" id="GO:0005829">
    <property type="term" value="C:cytosol"/>
    <property type="evidence" value="ECO:0007669"/>
    <property type="project" value="TreeGrafter"/>
</dbReference>
<evidence type="ECO:0000256" key="2">
    <source>
        <dbReference type="ARBA" id="ARBA00004496"/>
    </source>
</evidence>
<comment type="similarity">
    <text evidence="3">Belongs to the PEPCase type 1 family.</text>
</comment>
<comment type="cofactor">
    <cofactor evidence="1">
        <name>Mg(2+)</name>
        <dbReference type="ChEBI" id="CHEBI:18420"/>
    </cofactor>
</comment>
<dbReference type="PANTHER" id="PTHR30523:SF33">
    <property type="entry name" value="PHOSPHOENOLPYRUVATE CARBOXYLASE 3"/>
    <property type="match status" value="1"/>
</dbReference>